<name>A0A2S4V8B8_9BASI</name>
<gene>
    <name evidence="1" type="ORF">PSTT_09481</name>
</gene>
<dbReference type="EMBL" id="PKSL01000095">
    <property type="protein sequence ID" value="POW05690.1"/>
    <property type="molecule type" value="Genomic_DNA"/>
</dbReference>
<dbReference type="VEuPathDB" id="FungiDB:PSHT_13098"/>
<dbReference type="AlphaFoldDB" id="A0A2S4V8B8"/>
<proteinExistence type="predicted"/>
<keyword evidence="2" id="KW-1185">Reference proteome</keyword>
<accession>A0A2S4V8B8</accession>
<sequence length="172" mass="18942">MYQNSTRSTVLMLPHKSTLNLSHKLFPNMSTKTCETKILLTPTNYGIWILPIQSKLQQIGVLSMLEDNVPVKTNANKAAILDLSEKAYHSVIVHLAPEVLAYVSSAYSSPTRLNGYALWHLLKSHYAGGDLASQTTALAKFNHQAFTSITKFIPDVLSSQALQLCNRSGSPL</sequence>
<dbReference type="VEuPathDB" id="FungiDB:PSTT_09481"/>
<comment type="caution">
    <text evidence="1">The sequence shown here is derived from an EMBL/GenBank/DDBJ whole genome shotgun (WGS) entry which is preliminary data.</text>
</comment>
<evidence type="ECO:0000313" key="1">
    <source>
        <dbReference type="EMBL" id="POW05690.1"/>
    </source>
</evidence>
<reference evidence="1" key="1">
    <citation type="submission" date="2017-12" db="EMBL/GenBank/DDBJ databases">
        <title>Gene loss provides genomic basis for host adaptation in cereal stripe rust fungi.</title>
        <authorList>
            <person name="Xia C."/>
        </authorList>
    </citation>
    <scope>NUCLEOTIDE SEQUENCE [LARGE SCALE GENOMIC DNA]</scope>
    <source>
        <strain evidence="1">93-210</strain>
    </source>
</reference>
<evidence type="ECO:0000313" key="2">
    <source>
        <dbReference type="Proteomes" id="UP000239156"/>
    </source>
</evidence>
<protein>
    <submittedName>
        <fullName evidence="1">Uncharacterized protein</fullName>
    </submittedName>
</protein>
<dbReference type="Proteomes" id="UP000239156">
    <property type="component" value="Unassembled WGS sequence"/>
</dbReference>
<organism evidence="1 2">
    <name type="scientific">Puccinia striiformis</name>
    <dbReference type="NCBI Taxonomy" id="27350"/>
    <lineage>
        <taxon>Eukaryota</taxon>
        <taxon>Fungi</taxon>
        <taxon>Dikarya</taxon>
        <taxon>Basidiomycota</taxon>
        <taxon>Pucciniomycotina</taxon>
        <taxon>Pucciniomycetes</taxon>
        <taxon>Pucciniales</taxon>
        <taxon>Pucciniaceae</taxon>
        <taxon>Puccinia</taxon>
    </lineage>
</organism>